<keyword evidence="1" id="KW-0812">Transmembrane</keyword>
<organism evidence="2">
    <name type="scientific">Spodoptera frugiperda</name>
    <name type="common">Fall armyworm</name>
    <dbReference type="NCBI Taxonomy" id="7108"/>
    <lineage>
        <taxon>Eukaryota</taxon>
        <taxon>Metazoa</taxon>
        <taxon>Ecdysozoa</taxon>
        <taxon>Arthropoda</taxon>
        <taxon>Hexapoda</taxon>
        <taxon>Insecta</taxon>
        <taxon>Pterygota</taxon>
        <taxon>Neoptera</taxon>
        <taxon>Endopterygota</taxon>
        <taxon>Lepidoptera</taxon>
        <taxon>Glossata</taxon>
        <taxon>Ditrysia</taxon>
        <taxon>Noctuoidea</taxon>
        <taxon>Noctuidae</taxon>
        <taxon>Amphipyrinae</taxon>
        <taxon>Spodoptera</taxon>
    </lineage>
</organism>
<dbReference type="AlphaFoldDB" id="A0A2H1WD45"/>
<reference evidence="2" key="1">
    <citation type="submission" date="2016-07" db="EMBL/GenBank/DDBJ databases">
        <authorList>
            <person name="Bretaudeau A."/>
        </authorList>
    </citation>
    <scope>NUCLEOTIDE SEQUENCE</scope>
    <source>
        <strain evidence="2">Rice</strain>
        <tissue evidence="2">Whole body</tissue>
    </source>
</reference>
<proteinExistence type="predicted"/>
<feature type="transmembrane region" description="Helical" evidence="1">
    <location>
        <begin position="20"/>
        <end position="42"/>
    </location>
</feature>
<protein>
    <submittedName>
        <fullName evidence="2">SFRICE_030467</fullName>
    </submittedName>
</protein>
<gene>
    <name evidence="2" type="ORF">SFRICE_030467</name>
</gene>
<dbReference type="EMBL" id="ODYU01007849">
    <property type="protein sequence ID" value="SOQ50981.1"/>
    <property type="molecule type" value="Genomic_DNA"/>
</dbReference>
<keyword evidence="1" id="KW-0472">Membrane</keyword>
<evidence type="ECO:0000313" key="2">
    <source>
        <dbReference type="EMBL" id="SOQ50981.1"/>
    </source>
</evidence>
<sequence>MQRNTFYPRWGRQKSILRHVMPLYNIHLLFAICVVSPILCATTEKFSKNRKKLSNTLSDPKTFIRQSQ</sequence>
<keyword evidence="1" id="KW-1133">Transmembrane helix</keyword>
<accession>A0A2H1WD45</accession>
<name>A0A2H1WD45_SPOFR</name>
<evidence type="ECO:0000256" key="1">
    <source>
        <dbReference type="SAM" id="Phobius"/>
    </source>
</evidence>